<evidence type="ECO:0000256" key="1">
    <source>
        <dbReference type="SAM" id="MobiDB-lite"/>
    </source>
</evidence>
<feature type="signal peptide" evidence="3">
    <location>
        <begin position="1"/>
        <end position="22"/>
    </location>
</feature>
<dbReference type="NCBIfam" id="NF037970">
    <property type="entry name" value="vanZ_1"/>
    <property type="match status" value="1"/>
</dbReference>
<keyword evidence="2" id="KW-0812">Transmembrane</keyword>
<comment type="caution">
    <text evidence="4">The sequence shown here is derived from an EMBL/GenBank/DDBJ whole genome shotgun (WGS) entry which is preliminary data.</text>
</comment>
<evidence type="ECO:0008006" key="6">
    <source>
        <dbReference type="Google" id="ProtNLM"/>
    </source>
</evidence>
<evidence type="ECO:0000313" key="5">
    <source>
        <dbReference type="Proteomes" id="UP001161757"/>
    </source>
</evidence>
<feature type="compositionally biased region" description="Acidic residues" evidence="1">
    <location>
        <begin position="177"/>
        <end position="197"/>
    </location>
</feature>
<evidence type="ECO:0000256" key="3">
    <source>
        <dbReference type="SAM" id="SignalP"/>
    </source>
</evidence>
<feature type="transmembrane region" description="Helical" evidence="2">
    <location>
        <begin position="71"/>
        <end position="93"/>
    </location>
</feature>
<reference evidence="4" key="1">
    <citation type="submission" date="2023-01" db="EMBL/GenBank/DDBJ databases">
        <title>Exophiala dermititidis isolated from Cystic Fibrosis Patient.</title>
        <authorList>
            <person name="Kurbessoian T."/>
            <person name="Crocker A."/>
            <person name="Murante D."/>
            <person name="Hogan D.A."/>
            <person name="Stajich J.E."/>
        </authorList>
    </citation>
    <scope>NUCLEOTIDE SEQUENCE</scope>
    <source>
        <strain evidence="4">Ex8</strain>
    </source>
</reference>
<dbReference type="Proteomes" id="UP001161757">
    <property type="component" value="Unassembled WGS sequence"/>
</dbReference>
<protein>
    <recommendedName>
        <fullName evidence="6">VanZ-like domain-containing protein</fullName>
    </recommendedName>
</protein>
<evidence type="ECO:0000313" key="4">
    <source>
        <dbReference type="EMBL" id="KAJ8992049.1"/>
    </source>
</evidence>
<dbReference type="AlphaFoldDB" id="A0AAN6EWI5"/>
<dbReference type="PANTHER" id="PTHR28008:SF1">
    <property type="entry name" value="DOMAIN PROTEIN, PUTATIVE (AFU_ORTHOLOGUE AFUA_3G10980)-RELATED"/>
    <property type="match status" value="1"/>
</dbReference>
<proteinExistence type="predicted"/>
<keyword evidence="2" id="KW-0472">Membrane</keyword>
<organism evidence="4 5">
    <name type="scientific">Exophiala dermatitidis</name>
    <name type="common">Black yeast-like fungus</name>
    <name type="synonym">Wangiella dermatitidis</name>
    <dbReference type="NCBI Taxonomy" id="5970"/>
    <lineage>
        <taxon>Eukaryota</taxon>
        <taxon>Fungi</taxon>
        <taxon>Dikarya</taxon>
        <taxon>Ascomycota</taxon>
        <taxon>Pezizomycotina</taxon>
        <taxon>Eurotiomycetes</taxon>
        <taxon>Chaetothyriomycetidae</taxon>
        <taxon>Chaetothyriales</taxon>
        <taxon>Herpotrichiellaceae</taxon>
        <taxon>Exophiala</taxon>
    </lineage>
</organism>
<keyword evidence="3" id="KW-0732">Signal</keyword>
<sequence length="225" mass="24598">MRIRFPFAIAFVVLLVFSSSIGLLPYSSLPSTPAAAQPYIPRQSDKALHIIFFFALTATFYFILDTSRRRVIHLTLVVCTLCLGVGSEVAQHLLPNDREFDPWDVLANVVGSLAALGLASAYHRRAAERRRRAKFSALAGDGVEGEDLELGEGVHHGPGSSTDDHQETGVVNRTMEEELDNWDENVPDDAWDEEDDLAMSGQNTKVTPSTTSAGSEEPAKKLAVD</sequence>
<gene>
    <name evidence="4" type="ORF">HRR80_003946</name>
</gene>
<feature type="transmembrane region" description="Helical" evidence="2">
    <location>
        <begin position="105"/>
        <end position="122"/>
    </location>
</feature>
<evidence type="ECO:0000256" key="2">
    <source>
        <dbReference type="SAM" id="Phobius"/>
    </source>
</evidence>
<name>A0AAN6EWI5_EXODE</name>
<feature type="chain" id="PRO_5042928399" description="VanZ-like domain-containing protein" evidence="3">
    <location>
        <begin position="23"/>
        <end position="225"/>
    </location>
</feature>
<accession>A0AAN6EWI5</accession>
<feature type="region of interest" description="Disordered" evidence="1">
    <location>
        <begin position="146"/>
        <end position="225"/>
    </location>
</feature>
<dbReference type="PANTHER" id="PTHR28008">
    <property type="entry name" value="DOMAIN PROTEIN, PUTATIVE (AFU_ORTHOLOGUE AFUA_3G10980)-RELATED"/>
    <property type="match status" value="1"/>
</dbReference>
<feature type="transmembrane region" description="Helical" evidence="2">
    <location>
        <begin position="46"/>
        <end position="64"/>
    </location>
</feature>
<keyword evidence="2" id="KW-1133">Transmembrane helix</keyword>
<dbReference type="EMBL" id="JAJGCB010000006">
    <property type="protein sequence ID" value="KAJ8992049.1"/>
    <property type="molecule type" value="Genomic_DNA"/>
</dbReference>
<feature type="compositionally biased region" description="Polar residues" evidence="1">
    <location>
        <begin position="200"/>
        <end position="214"/>
    </location>
</feature>